<sequence>MDAMYRGRHVALIRQELRGRQGHQAPLSVILALTPANIDAFLSHLHRCIQTPSGIDTILLFLCYSSRLSANILEAATQGTLEQYARRLLAAVPLASAKEAATKSVAVAAAATAQPSASGLAVLRSAGNLRALSALLSDVRTFTRLWGLLNMYMGLKRLAAREIAIYRGGEKAPGAAGQVELLDRAIAWTQLGAGASFQVLENAAYLASKKVINLAPASQMKAMQWSVRFWALSTGIEIGRLVIERVRKEKGDVTTAEHQEWRAGWNRSFARNLAWAPLTVHWSMEKGFVNDTMIGALATIPGVIQLHQLWKATA</sequence>
<dbReference type="PANTHER" id="PTHR12652">
    <property type="entry name" value="PEROXISOMAL BIOGENESIS FACTOR 11"/>
    <property type="match status" value="1"/>
</dbReference>
<accession>A0A9P1HAX4</accession>
<protein>
    <recommendedName>
        <fullName evidence="3">Peroxin 11C</fullName>
    </recommendedName>
</protein>
<comment type="caution">
    <text evidence="1">The sequence shown here is derived from an EMBL/GenBank/DDBJ whole genome shotgun (WGS) entry which is preliminary data.</text>
</comment>
<evidence type="ECO:0008006" key="3">
    <source>
        <dbReference type="Google" id="ProtNLM"/>
    </source>
</evidence>
<dbReference type="AlphaFoldDB" id="A0A9P1HAX4"/>
<dbReference type="EMBL" id="CALLCH030000019">
    <property type="protein sequence ID" value="CAI4219171.1"/>
    <property type="molecule type" value="Genomic_DNA"/>
</dbReference>
<proteinExistence type="predicted"/>
<dbReference type="OrthoDB" id="10005898at2759"/>
<dbReference type="Proteomes" id="UP000838763">
    <property type="component" value="Unassembled WGS sequence"/>
</dbReference>
<dbReference type="PANTHER" id="PTHR12652:SF25">
    <property type="entry name" value="MICROBODY (PEROXISOME) PROLIFERATION PROTEIN PEROXIN 11C (EUROFUNG)"/>
    <property type="match status" value="1"/>
</dbReference>
<reference evidence="1" key="1">
    <citation type="submission" date="2022-11" db="EMBL/GenBank/DDBJ databases">
        <authorList>
            <person name="Scott C."/>
            <person name="Bruce N."/>
        </authorList>
    </citation>
    <scope>NUCLEOTIDE SEQUENCE</scope>
</reference>
<gene>
    <name evidence="1" type="ORF">PPNO1_LOCUS8739</name>
</gene>
<keyword evidence="2" id="KW-1185">Reference proteome</keyword>
<organism evidence="1 2">
    <name type="scientific">Parascedosporium putredinis</name>
    <dbReference type="NCBI Taxonomy" id="1442378"/>
    <lineage>
        <taxon>Eukaryota</taxon>
        <taxon>Fungi</taxon>
        <taxon>Dikarya</taxon>
        <taxon>Ascomycota</taxon>
        <taxon>Pezizomycotina</taxon>
        <taxon>Sordariomycetes</taxon>
        <taxon>Hypocreomycetidae</taxon>
        <taxon>Microascales</taxon>
        <taxon>Microascaceae</taxon>
        <taxon>Parascedosporium</taxon>
    </lineage>
</organism>
<evidence type="ECO:0000313" key="1">
    <source>
        <dbReference type="EMBL" id="CAI4219171.1"/>
    </source>
</evidence>
<evidence type="ECO:0000313" key="2">
    <source>
        <dbReference type="Proteomes" id="UP000838763"/>
    </source>
</evidence>
<name>A0A9P1HAX4_9PEZI</name>